<keyword evidence="3" id="KW-1185">Reference proteome</keyword>
<dbReference type="InterPro" id="IPR050900">
    <property type="entry name" value="Transposase_IS3/IS150/IS904"/>
</dbReference>
<dbReference type="InterPro" id="IPR001584">
    <property type="entry name" value="Integrase_cat-core"/>
</dbReference>
<accession>A0ABX2P0M9</accession>
<dbReference type="InterPro" id="IPR012337">
    <property type="entry name" value="RNaseH-like_sf"/>
</dbReference>
<comment type="caution">
    <text evidence="2">The sequence shown here is derived from an EMBL/GenBank/DDBJ whole genome shotgun (WGS) entry which is preliminary data.</text>
</comment>
<name>A0ABX2P0M9_9BURK</name>
<organism evidence="2 3">
    <name type="scientific">Paraburkholderia youngii</name>
    <dbReference type="NCBI Taxonomy" id="2782701"/>
    <lineage>
        <taxon>Bacteria</taxon>
        <taxon>Pseudomonadati</taxon>
        <taxon>Pseudomonadota</taxon>
        <taxon>Betaproteobacteria</taxon>
        <taxon>Burkholderiales</taxon>
        <taxon>Burkholderiaceae</taxon>
        <taxon>Paraburkholderia</taxon>
    </lineage>
</organism>
<dbReference type="PANTHER" id="PTHR46889:SF4">
    <property type="entry name" value="TRANSPOSASE INSO FOR INSERTION SEQUENCE ELEMENT IS911B-RELATED"/>
    <property type="match status" value="1"/>
</dbReference>
<sequence>MLWVADATYIPTGEGFLYLAVVLDVFSRRIVGWAMSNHLYTELMLRALDMALLQRHQRCDSAFGPRLPVHVHCLRPTLSRGRRATVNGDGRRRL</sequence>
<dbReference type="SUPFAM" id="SSF53098">
    <property type="entry name" value="Ribonuclease H-like"/>
    <property type="match status" value="1"/>
</dbReference>
<proteinExistence type="predicted"/>
<dbReference type="Pfam" id="PF00665">
    <property type="entry name" value="rve"/>
    <property type="match status" value="1"/>
</dbReference>
<gene>
    <name evidence="2" type="ORF">FSB64_41930</name>
</gene>
<dbReference type="Gene3D" id="3.30.420.10">
    <property type="entry name" value="Ribonuclease H-like superfamily/Ribonuclease H"/>
    <property type="match status" value="1"/>
</dbReference>
<feature type="domain" description="Integrase catalytic" evidence="1">
    <location>
        <begin position="2"/>
        <end position="57"/>
    </location>
</feature>
<protein>
    <submittedName>
        <fullName evidence="2">DDE-type integrase/transposase/recombinase</fullName>
    </submittedName>
</protein>
<evidence type="ECO:0000313" key="3">
    <source>
        <dbReference type="Proteomes" id="UP000821598"/>
    </source>
</evidence>
<evidence type="ECO:0000259" key="1">
    <source>
        <dbReference type="Pfam" id="PF00665"/>
    </source>
</evidence>
<dbReference type="EMBL" id="VOMC01000202">
    <property type="protein sequence ID" value="NVI09933.1"/>
    <property type="molecule type" value="Genomic_DNA"/>
</dbReference>
<dbReference type="Proteomes" id="UP000821598">
    <property type="component" value="Unassembled WGS sequence"/>
</dbReference>
<dbReference type="PANTHER" id="PTHR46889">
    <property type="entry name" value="TRANSPOSASE INSF FOR INSERTION SEQUENCE IS3B-RELATED"/>
    <property type="match status" value="1"/>
</dbReference>
<reference evidence="2 3" key="1">
    <citation type="submission" date="2019-08" db="EMBL/GenBank/DDBJ databases">
        <title>Paraburkholderia simonii sp. nov. and P. youngii sp. nov. Brazilian and Mexican Mimosa-associated rhizobia.</title>
        <authorList>
            <person name="Mavima L."/>
            <person name="Beukes C.W."/>
            <person name="Palmer M."/>
            <person name="De Meyer S.E."/>
            <person name="James E.K."/>
            <person name="Maluk M."/>
            <person name="Avontuur J.R."/>
            <person name="Chan W.Y."/>
            <person name="Venter S.N."/>
            <person name="Steenkamp E.T."/>
        </authorList>
    </citation>
    <scope>NUCLEOTIDE SEQUENCE [LARGE SCALE GENOMIC DNA]</scope>
    <source>
        <strain evidence="2 3">JPY454</strain>
    </source>
</reference>
<dbReference type="InterPro" id="IPR036397">
    <property type="entry name" value="RNaseH_sf"/>
</dbReference>
<evidence type="ECO:0000313" key="2">
    <source>
        <dbReference type="EMBL" id="NVI09933.1"/>
    </source>
</evidence>